<gene>
    <name evidence="6" type="primary">LOC109485181</name>
</gene>
<dbReference type="AlphaFoldDB" id="A0A6P5AQ84"/>
<dbReference type="SUPFAM" id="SSF54695">
    <property type="entry name" value="POZ domain"/>
    <property type="match status" value="1"/>
</dbReference>
<dbReference type="PANTHER" id="PTHR45632:SF27">
    <property type="entry name" value="KELCH-LIKE PROTEIN 9"/>
    <property type="match status" value="1"/>
</dbReference>
<dbReference type="Gene3D" id="1.25.40.420">
    <property type="match status" value="1"/>
</dbReference>
<name>A0A6P5AQ84_BRABE</name>
<dbReference type="InterPro" id="IPR006652">
    <property type="entry name" value="Kelch_1"/>
</dbReference>
<dbReference type="OrthoDB" id="684045at2759"/>
<feature type="region of interest" description="Disordered" evidence="3">
    <location>
        <begin position="1"/>
        <end position="23"/>
    </location>
</feature>
<dbReference type="InterPro" id="IPR000210">
    <property type="entry name" value="BTB/POZ_dom"/>
</dbReference>
<dbReference type="InterPro" id="IPR017096">
    <property type="entry name" value="BTB-kelch_protein"/>
</dbReference>
<feature type="domain" description="BTB" evidence="4">
    <location>
        <begin position="82"/>
        <end position="149"/>
    </location>
</feature>
<dbReference type="InterPro" id="IPR011333">
    <property type="entry name" value="SKP1/BTB/POZ_sf"/>
</dbReference>
<dbReference type="SMART" id="SM00225">
    <property type="entry name" value="BTB"/>
    <property type="match status" value="1"/>
</dbReference>
<dbReference type="InterPro" id="IPR011705">
    <property type="entry name" value="BACK"/>
</dbReference>
<dbReference type="SMART" id="SM00875">
    <property type="entry name" value="BACK"/>
    <property type="match status" value="1"/>
</dbReference>
<organism evidence="5 6">
    <name type="scientific">Branchiostoma belcheri</name>
    <name type="common">Amphioxus</name>
    <dbReference type="NCBI Taxonomy" id="7741"/>
    <lineage>
        <taxon>Eukaryota</taxon>
        <taxon>Metazoa</taxon>
        <taxon>Chordata</taxon>
        <taxon>Cephalochordata</taxon>
        <taxon>Leptocardii</taxon>
        <taxon>Amphioxiformes</taxon>
        <taxon>Branchiostomatidae</taxon>
        <taxon>Branchiostoma</taxon>
    </lineage>
</organism>
<protein>
    <submittedName>
        <fullName evidence="6">Kelch-like protein 9</fullName>
    </submittedName>
</protein>
<accession>A0A6P5AQ84</accession>
<dbReference type="Gene3D" id="3.30.710.10">
    <property type="entry name" value="Potassium Channel Kv1.1, Chain A"/>
    <property type="match status" value="1"/>
</dbReference>
<dbReference type="PIRSF" id="PIRSF037037">
    <property type="entry name" value="Kelch-like_protein_gigaxonin"/>
    <property type="match status" value="1"/>
</dbReference>
<dbReference type="SMART" id="SM00612">
    <property type="entry name" value="Kelch"/>
    <property type="match status" value="6"/>
</dbReference>
<dbReference type="Pfam" id="PF24681">
    <property type="entry name" value="Kelch_KLHDC2_KLHL20_DRC7"/>
    <property type="match status" value="1"/>
</dbReference>
<dbReference type="Pfam" id="PF07707">
    <property type="entry name" value="BACK"/>
    <property type="match status" value="1"/>
</dbReference>
<dbReference type="PROSITE" id="PS50097">
    <property type="entry name" value="BTB"/>
    <property type="match status" value="1"/>
</dbReference>
<dbReference type="Proteomes" id="UP000515135">
    <property type="component" value="Unplaced"/>
</dbReference>
<reference evidence="6" key="1">
    <citation type="submission" date="2025-08" db="UniProtKB">
        <authorList>
            <consortium name="RefSeq"/>
        </authorList>
    </citation>
    <scope>IDENTIFICATION</scope>
    <source>
        <tissue evidence="6">Gonad</tissue>
    </source>
</reference>
<keyword evidence="5" id="KW-1185">Reference proteome</keyword>
<dbReference type="KEGG" id="bbel:109485181"/>
<evidence type="ECO:0000313" key="5">
    <source>
        <dbReference type="Proteomes" id="UP000515135"/>
    </source>
</evidence>
<evidence type="ECO:0000256" key="1">
    <source>
        <dbReference type="ARBA" id="ARBA00022441"/>
    </source>
</evidence>
<sequence>MLSREPMAAGFPKDGMMIGTSRPGVPPKRVIKHVIRWESQEDNSDGDVQNGGRRNSRNFTVTTHGDYVLQGFRRLRNQTDLCDVTLLVGDASFPVHRAVMASVSVYFKSMFNQEFLERSAATVRIHDVSEQIMRKVIDFVYTGKIEVNVQDVQDVLDAASRFQIMGLMGVCQNFVIREISLDTCIDILYIAERYHLTCVENDADSYILKNFSDVSKTPAFFTLNIEKLCFYLGSDRVKGCTEIDLFNVATKWLRHEPNRLQMASTVVETIRFPLISPSDLVQFIQSAEFMRTDPKCMALLKEAADYQRLRFAQPVLVSPRTQIRSESNSLVTIGGAHADGRPSDLASFYDFQTKKWQTLVNLEVPVKHHGVAVMGGFIWVVGGMNRNSETIATGYRYDPWRHEWLQICPMNEPRACYHLAVIHDRLYAIAGRQGENTNTTSITILRTAERYIPEDNRWEYIAELPNRTDCPAGAVHVGTLYISGGFDQPAGFLPHMRCYDAKLDLWQERTQMPACRGFHSMAVIKNKIYIIGGHGMDDRGGYDTDLLDVDIYLPGTDTYEKGRPMLRGQGCSGCTVLDGTIYVVGGGSRVSGQPTNVISVFDSVKDSWEEVAMEFIEPMYGAGCCSVLLPADIAIEDV</sequence>
<dbReference type="RefSeq" id="XP_019644196.1">
    <property type="nucleotide sequence ID" value="XM_019788637.1"/>
</dbReference>
<proteinExistence type="predicted"/>
<keyword evidence="1" id="KW-0880">Kelch repeat</keyword>
<evidence type="ECO:0000256" key="3">
    <source>
        <dbReference type="SAM" id="MobiDB-lite"/>
    </source>
</evidence>
<evidence type="ECO:0000259" key="4">
    <source>
        <dbReference type="PROSITE" id="PS50097"/>
    </source>
</evidence>
<evidence type="ECO:0000313" key="6">
    <source>
        <dbReference type="RefSeq" id="XP_019644196.1"/>
    </source>
</evidence>
<evidence type="ECO:0000256" key="2">
    <source>
        <dbReference type="ARBA" id="ARBA00022737"/>
    </source>
</evidence>
<dbReference type="Pfam" id="PF00651">
    <property type="entry name" value="BTB"/>
    <property type="match status" value="1"/>
</dbReference>
<dbReference type="InterPro" id="IPR015915">
    <property type="entry name" value="Kelch-typ_b-propeller"/>
</dbReference>
<dbReference type="Pfam" id="PF01344">
    <property type="entry name" value="Kelch_1"/>
    <property type="match status" value="2"/>
</dbReference>
<dbReference type="PANTHER" id="PTHR45632">
    <property type="entry name" value="LD33804P"/>
    <property type="match status" value="1"/>
</dbReference>
<keyword evidence="2" id="KW-0677">Repeat</keyword>
<dbReference type="GeneID" id="109485181"/>
<dbReference type="Gene3D" id="2.120.10.80">
    <property type="entry name" value="Kelch-type beta propeller"/>
    <property type="match status" value="1"/>
</dbReference>
<dbReference type="SUPFAM" id="SSF117281">
    <property type="entry name" value="Kelch motif"/>
    <property type="match status" value="1"/>
</dbReference>